<sequence length="76" mass="9058">MRLQITLPLILAYSAIAVEMYLPAKVQDCIYELTRNMEMQGKEFTREDSDRLLRQCEKRVQKEDEAKRLKQESVQH</sequence>
<protein>
    <recommendedName>
        <fullName evidence="4">Secreted protein</fullName>
    </recommendedName>
</protein>
<dbReference type="Proteomes" id="UP000294847">
    <property type="component" value="Chromosome 7"/>
</dbReference>
<feature type="chain" id="PRO_5020218415" description="Secreted protein" evidence="1">
    <location>
        <begin position="18"/>
        <end position="76"/>
    </location>
</feature>
<evidence type="ECO:0000313" key="3">
    <source>
        <dbReference type="Proteomes" id="UP000294847"/>
    </source>
</evidence>
<dbReference type="SMR" id="A0A4P7NTU2"/>
<dbReference type="EMBL" id="CP034210">
    <property type="protein sequence ID" value="QBZ65809.1"/>
    <property type="molecule type" value="Genomic_DNA"/>
</dbReference>
<gene>
    <name evidence="2" type="ORF">PoMZ_12773</name>
</gene>
<name>A0A4P7NTU2_PYROR</name>
<evidence type="ECO:0008006" key="4">
    <source>
        <dbReference type="Google" id="ProtNLM"/>
    </source>
</evidence>
<keyword evidence="1" id="KW-0732">Signal</keyword>
<feature type="signal peptide" evidence="1">
    <location>
        <begin position="1"/>
        <end position="17"/>
    </location>
</feature>
<evidence type="ECO:0000313" key="2">
    <source>
        <dbReference type="EMBL" id="QBZ65809.1"/>
    </source>
</evidence>
<accession>A0A4P7NTU2</accession>
<dbReference type="VEuPathDB" id="FungiDB:M_BR32_EuGene_00056131"/>
<dbReference type="AlphaFoldDB" id="A0A4P7NTU2"/>
<evidence type="ECO:0000256" key="1">
    <source>
        <dbReference type="SAM" id="SignalP"/>
    </source>
</evidence>
<reference evidence="2 3" key="1">
    <citation type="journal article" date="2019" name="Mol. Biol. Evol.">
        <title>Blast fungal genomes show frequent chromosomal changes, gene gains and losses, and effector gene turnover.</title>
        <authorList>
            <person name="Gomez Luciano L.B."/>
            <person name="Jason Tsai I."/>
            <person name="Chuma I."/>
            <person name="Tosa Y."/>
            <person name="Chen Y.H."/>
            <person name="Li J.Y."/>
            <person name="Li M.Y."/>
            <person name="Jade Lu M.Y."/>
            <person name="Nakayashiki H."/>
            <person name="Li W.H."/>
        </authorList>
    </citation>
    <scope>NUCLEOTIDE SEQUENCE [LARGE SCALE GENOMIC DNA]</scope>
    <source>
        <strain evidence="2">MZ5-1-6</strain>
    </source>
</reference>
<organism evidence="2 3">
    <name type="scientific">Pyricularia oryzae</name>
    <name type="common">Rice blast fungus</name>
    <name type="synonym">Magnaporthe oryzae</name>
    <dbReference type="NCBI Taxonomy" id="318829"/>
    <lineage>
        <taxon>Eukaryota</taxon>
        <taxon>Fungi</taxon>
        <taxon>Dikarya</taxon>
        <taxon>Ascomycota</taxon>
        <taxon>Pezizomycotina</taxon>
        <taxon>Sordariomycetes</taxon>
        <taxon>Sordariomycetidae</taxon>
        <taxon>Magnaporthales</taxon>
        <taxon>Pyriculariaceae</taxon>
        <taxon>Pyricularia</taxon>
    </lineage>
</organism>
<proteinExistence type="predicted"/>